<protein>
    <recommendedName>
        <fullName evidence="3">LXG domain-containing protein</fullName>
    </recommendedName>
</protein>
<organism evidence="1 2">
    <name type="scientific">Caproiciproducens galactitolivorans</name>
    <dbReference type="NCBI Taxonomy" id="642589"/>
    <lineage>
        <taxon>Bacteria</taxon>
        <taxon>Bacillati</taxon>
        <taxon>Bacillota</taxon>
        <taxon>Clostridia</taxon>
        <taxon>Eubacteriales</taxon>
        <taxon>Acutalibacteraceae</taxon>
        <taxon>Caproiciproducens</taxon>
    </lineage>
</organism>
<name>A0ABT4BQA0_9FIRM</name>
<sequence>MSAIKVNLDGLDSSAIQIRTVALTLGDLKSSMNRVFCSIDPKIKRRRNISGSIADIQKEMEMLYTEMNELGSFISSSKSQYANTEARLFQMSSDYTNRFHEMMESANAEENWLELIGYAVIGNAKGLESFLKQAGDLIVNVGSKVISGVEGVAVSSVCNCVEGFANAGFGVAEFFHLVPDTSARYEFKHDLDALQAAIADQYVLDKQWYYGGRAVGDITSSIVGTKIAANGLIAVAAGLVGEGVGAGFTVTGAGAVAGVPAMVVSGAAAAVGALEVAAGLSVSAVSIKNFRDDFSKFQKEGQANGASKSENTRHGDQRLKERGFTDEKVNDLINNYSQKVYQEGGKTVYAKKNGNYYDVIITNADGEIITAVGGNSKSLRTWKDVTRMLNNNGGYSTLPY</sequence>
<evidence type="ECO:0008006" key="3">
    <source>
        <dbReference type="Google" id="ProtNLM"/>
    </source>
</evidence>
<reference evidence="1 2" key="1">
    <citation type="submission" date="2022-11" db="EMBL/GenBank/DDBJ databases">
        <authorList>
            <person name="Caiyu Z."/>
        </authorList>
    </citation>
    <scope>NUCLEOTIDE SEQUENCE [LARGE SCALE GENOMIC DNA]</scope>
    <source>
        <strain evidence="1 2">YR-4</strain>
    </source>
</reference>
<proteinExistence type="predicted"/>
<evidence type="ECO:0000313" key="1">
    <source>
        <dbReference type="EMBL" id="MCY1713056.1"/>
    </source>
</evidence>
<keyword evidence="2" id="KW-1185">Reference proteome</keyword>
<accession>A0ABT4BQA0</accession>
<comment type="caution">
    <text evidence="1">The sequence shown here is derived from an EMBL/GenBank/DDBJ whole genome shotgun (WGS) entry which is preliminary data.</text>
</comment>
<evidence type="ECO:0000313" key="2">
    <source>
        <dbReference type="Proteomes" id="UP001082703"/>
    </source>
</evidence>
<dbReference type="EMBL" id="JAPOHA010000002">
    <property type="protein sequence ID" value="MCY1713056.1"/>
    <property type="molecule type" value="Genomic_DNA"/>
</dbReference>
<gene>
    <name evidence="1" type="ORF">OUY18_02145</name>
</gene>
<dbReference type="Proteomes" id="UP001082703">
    <property type="component" value="Unassembled WGS sequence"/>
</dbReference>
<dbReference type="RefSeq" id="WP_268057066.1">
    <property type="nucleotide sequence ID" value="NZ_JAPOHA010000002.1"/>
</dbReference>